<dbReference type="KEGG" id="mas:Mahau_2288"/>
<sequence>MQYSDKYLAFMGRAPKKIPHWEHWSNPDAETYLTGIDYYEHPRLCRLKLSQLYPQLELPIPEKDDPKPRPKLDLKGQSSNVDEHGGHHVRWGDTETTQWDWGKHFKDAEDVFAFSPLAQGDFTDIPVVESRDYSDEEKLYQEYRKMYPKEWGDKAPKGSTASVSFYNTMFMWPLLTFGWELFLETCLDPRFERIMTEFAEINRRVFRVFSRLPVNFVICHDDIVTSRGPTCSPKWMHKYIFPCYEEFWSIVKAAGKEVIFMSDGNMDAYVNDIMACGARGIISEPYTDYKKIARRYKDCFLAGEGDNRILYRSNPDEIRAMVESMVETSRITGGYMMCIGNHIPWNIPPKAVKYYLDISAELAHR</sequence>
<accession>F3ZVR2</accession>
<dbReference type="Pfam" id="PF01208">
    <property type="entry name" value="URO-D"/>
    <property type="match status" value="1"/>
</dbReference>
<protein>
    <recommendedName>
        <fullName evidence="2">Uroporphyrinogen decarboxylase (URO-D) domain-containing protein</fullName>
    </recommendedName>
</protein>
<name>F3ZVR2_MAHA5</name>
<dbReference type="OrthoDB" id="1725032at2"/>
<dbReference type="RefSeq" id="WP_013781882.1">
    <property type="nucleotide sequence ID" value="NC_015520.1"/>
</dbReference>
<feature type="domain" description="Uroporphyrinogen decarboxylase (URO-D)" evidence="2">
    <location>
        <begin position="192"/>
        <end position="358"/>
    </location>
</feature>
<organism evidence="3 4">
    <name type="scientific">Mahella australiensis (strain DSM 15567 / CIP 107919 / 50-1 BON)</name>
    <dbReference type="NCBI Taxonomy" id="697281"/>
    <lineage>
        <taxon>Bacteria</taxon>
        <taxon>Bacillati</taxon>
        <taxon>Bacillota</taxon>
        <taxon>Clostridia</taxon>
        <taxon>Thermoanaerobacterales</taxon>
        <taxon>Thermoanaerobacterales Family IV. Incertae Sedis</taxon>
        <taxon>Mahella</taxon>
    </lineage>
</organism>
<dbReference type="GO" id="GO:0004853">
    <property type="term" value="F:uroporphyrinogen decarboxylase activity"/>
    <property type="evidence" value="ECO:0007669"/>
    <property type="project" value="InterPro"/>
</dbReference>
<dbReference type="eggNOG" id="COG0407">
    <property type="taxonomic scope" value="Bacteria"/>
</dbReference>
<evidence type="ECO:0000313" key="3">
    <source>
        <dbReference type="EMBL" id="AEE97456.1"/>
    </source>
</evidence>
<reference evidence="4" key="1">
    <citation type="submission" date="2010-11" db="EMBL/GenBank/DDBJ databases">
        <title>The complete genome of Mahella australiensis DSM 15567.</title>
        <authorList>
            <consortium name="US DOE Joint Genome Institute (JGI-PGF)"/>
            <person name="Lucas S."/>
            <person name="Copeland A."/>
            <person name="Lapidus A."/>
            <person name="Bruce D."/>
            <person name="Goodwin L."/>
            <person name="Pitluck S."/>
            <person name="Kyrpides N."/>
            <person name="Mavromatis K."/>
            <person name="Pagani I."/>
            <person name="Ivanova N."/>
            <person name="Teshima H."/>
            <person name="Brettin T."/>
            <person name="Detter J.C."/>
            <person name="Han C."/>
            <person name="Tapia R."/>
            <person name="Land M."/>
            <person name="Hauser L."/>
            <person name="Markowitz V."/>
            <person name="Cheng J.-F."/>
            <person name="Hugenholtz P."/>
            <person name="Woyke T."/>
            <person name="Wu D."/>
            <person name="Spring S."/>
            <person name="Pukall R."/>
            <person name="Steenblock K."/>
            <person name="Schneider S."/>
            <person name="Klenk H.-P."/>
            <person name="Eisen J.A."/>
        </authorList>
    </citation>
    <scope>NUCLEOTIDE SEQUENCE [LARGE SCALE GENOMIC DNA]</scope>
    <source>
        <strain evidence="4">DSM 15567 / CIP 107919 / 50-1 BON</strain>
    </source>
</reference>
<dbReference type="GO" id="GO:0006779">
    <property type="term" value="P:porphyrin-containing compound biosynthetic process"/>
    <property type="evidence" value="ECO:0007669"/>
    <property type="project" value="InterPro"/>
</dbReference>
<proteinExistence type="predicted"/>
<dbReference type="STRING" id="697281.Mahau_2288"/>
<evidence type="ECO:0000259" key="2">
    <source>
        <dbReference type="Pfam" id="PF01208"/>
    </source>
</evidence>
<feature type="region of interest" description="Disordered" evidence="1">
    <location>
        <begin position="58"/>
        <end position="89"/>
    </location>
</feature>
<keyword evidence="4" id="KW-1185">Reference proteome</keyword>
<dbReference type="SUPFAM" id="SSF51726">
    <property type="entry name" value="UROD/MetE-like"/>
    <property type="match status" value="1"/>
</dbReference>
<evidence type="ECO:0000313" key="4">
    <source>
        <dbReference type="Proteomes" id="UP000008457"/>
    </source>
</evidence>
<dbReference type="Proteomes" id="UP000008457">
    <property type="component" value="Chromosome"/>
</dbReference>
<gene>
    <name evidence="3" type="ordered locus">Mahau_2288</name>
</gene>
<dbReference type="AlphaFoldDB" id="F3ZVR2"/>
<dbReference type="HOGENOM" id="CLU_758219_0_0_9"/>
<dbReference type="Gene3D" id="3.20.20.210">
    <property type="match status" value="1"/>
</dbReference>
<evidence type="ECO:0000256" key="1">
    <source>
        <dbReference type="SAM" id="MobiDB-lite"/>
    </source>
</evidence>
<dbReference type="InterPro" id="IPR038071">
    <property type="entry name" value="UROD/MetE-like_sf"/>
</dbReference>
<reference evidence="3 4" key="2">
    <citation type="journal article" date="2011" name="Stand. Genomic Sci.">
        <title>Complete genome sequence of Mahella australiensis type strain (50-1 BON).</title>
        <authorList>
            <person name="Sikorski J."/>
            <person name="Teshima H."/>
            <person name="Nolan M."/>
            <person name="Lucas S."/>
            <person name="Hammon N."/>
            <person name="Deshpande S."/>
            <person name="Cheng J.F."/>
            <person name="Pitluck S."/>
            <person name="Liolios K."/>
            <person name="Pagani I."/>
            <person name="Ivanova N."/>
            <person name="Huntemann M."/>
            <person name="Mavromatis K."/>
            <person name="Ovchinikova G."/>
            <person name="Pati A."/>
            <person name="Tapia R."/>
            <person name="Han C."/>
            <person name="Goodwin L."/>
            <person name="Chen A."/>
            <person name="Palaniappan K."/>
            <person name="Land M."/>
            <person name="Hauser L."/>
            <person name="Ngatchou-Djao O.D."/>
            <person name="Rohde M."/>
            <person name="Pukall R."/>
            <person name="Spring S."/>
            <person name="Abt B."/>
            <person name="Goker M."/>
            <person name="Detter J.C."/>
            <person name="Woyke T."/>
            <person name="Bristow J."/>
            <person name="Markowitz V."/>
            <person name="Hugenholtz P."/>
            <person name="Eisen J.A."/>
            <person name="Kyrpides N.C."/>
            <person name="Klenk H.P."/>
            <person name="Lapidus A."/>
        </authorList>
    </citation>
    <scope>NUCLEOTIDE SEQUENCE [LARGE SCALE GENOMIC DNA]</scope>
    <source>
        <strain evidence="4">DSM 15567 / CIP 107919 / 50-1 BON</strain>
    </source>
</reference>
<dbReference type="InterPro" id="IPR000257">
    <property type="entry name" value="Uroporphyrinogen_deCOase"/>
</dbReference>
<dbReference type="EMBL" id="CP002360">
    <property type="protein sequence ID" value="AEE97456.1"/>
    <property type="molecule type" value="Genomic_DNA"/>
</dbReference>
<feature type="compositionally biased region" description="Basic and acidic residues" evidence="1">
    <location>
        <begin position="60"/>
        <end position="74"/>
    </location>
</feature>